<keyword evidence="1" id="KW-0812">Transmembrane</keyword>
<dbReference type="Pfam" id="PF19117">
    <property type="entry name" value="Mim2"/>
    <property type="match status" value="1"/>
</dbReference>
<keyword evidence="3" id="KW-1185">Reference proteome</keyword>
<dbReference type="GO" id="GO:0045040">
    <property type="term" value="P:protein insertion into mitochondrial outer membrane"/>
    <property type="evidence" value="ECO:0007669"/>
    <property type="project" value="InterPro"/>
</dbReference>
<feature type="transmembrane region" description="Helical" evidence="1">
    <location>
        <begin position="34"/>
        <end position="54"/>
    </location>
</feature>
<reference evidence="2 3" key="1">
    <citation type="submission" date="2014-04" db="EMBL/GenBank/DDBJ databases">
        <title>Evolutionary Origins and Diversification of the Mycorrhizal Mutualists.</title>
        <authorList>
            <consortium name="DOE Joint Genome Institute"/>
            <consortium name="Mycorrhizal Genomics Consortium"/>
            <person name="Kohler A."/>
            <person name="Kuo A."/>
            <person name="Nagy L.G."/>
            <person name="Floudas D."/>
            <person name="Copeland A."/>
            <person name="Barry K.W."/>
            <person name="Cichocki N."/>
            <person name="Veneault-Fourrey C."/>
            <person name="LaButti K."/>
            <person name="Lindquist E.A."/>
            <person name="Lipzen A."/>
            <person name="Lundell T."/>
            <person name="Morin E."/>
            <person name="Murat C."/>
            <person name="Riley R."/>
            <person name="Ohm R."/>
            <person name="Sun H."/>
            <person name="Tunlid A."/>
            <person name="Henrissat B."/>
            <person name="Grigoriev I.V."/>
            <person name="Hibbett D.S."/>
            <person name="Martin F."/>
        </authorList>
    </citation>
    <scope>NUCLEOTIDE SEQUENCE [LARGE SCALE GENOMIC DNA]</scope>
    <source>
        <strain evidence="2 3">Koide BX008</strain>
    </source>
</reference>
<dbReference type="GO" id="GO:0070096">
    <property type="term" value="P:mitochondrial outer membrane translocase complex assembly"/>
    <property type="evidence" value="ECO:0007669"/>
    <property type="project" value="InterPro"/>
</dbReference>
<evidence type="ECO:0000313" key="2">
    <source>
        <dbReference type="EMBL" id="KIL71816.1"/>
    </source>
</evidence>
<name>A0A0C2XQ92_AMAMK</name>
<evidence type="ECO:0000256" key="1">
    <source>
        <dbReference type="SAM" id="Phobius"/>
    </source>
</evidence>
<keyword evidence="1" id="KW-1133">Transmembrane helix</keyword>
<accession>A0A0C2XQ92</accession>
<dbReference type="InterPro" id="IPR037652">
    <property type="entry name" value="Mim2"/>
</dbReference>
<dbReference type="Proteomes" id="UP000054549">
    <property type="component" value="Unassembled WGS sequence"/>
</dbReference>
<protein>
    <submittedName>
        <fullName evidence="2">Uncharacterized protein</fullName>
    </submittedName>
</protein>
<dbReference type="AlphaFoldDB" id="A0A0C2XQ92"/>
<proteinExistence type="predicted"/>
<sequence>MPRSLDSLDDLSSVSSYDEDEEYKLAQKEWEESLIQLQQLFAIVLLPFLGRWLGRKWSYWAYTRYLKLGLSRQFFLGERA</sequence>
<dbReference type="GO" id="GO:0005741">
    <property type="term" value="C:mitochondrial outer membrane"/>
    <property type="evidence" value="ECO:0007669"/>
    <property type="project" value="TreeGrafter"/>
</dbReference>
<dbReference type="STRING" id="946122.A0A0C2XQ92"/>
<dbReference type="EMBL" id="KN818222">
    <property type="protein sequence ID" value="KIL71816.1"/>
    <property type="molecule type" value="Genomic_DNA"/>
</dbReference>
<dbReference type="InParanoid" id="A0A0C2XQ92"/>
<keyword evidence="1" id="KW-0472">Membrane</keyword>
<organism evidence="2 3">
    <name type="scientific">Amanita muscaria (strain Koide BX008)</name>
    <dbReference type="NCBI Taxonomy" id="946122"/>
    <lineage>
        <taxon>Eukaryota</taxon>
        <taxon>Fungi</taxon>
        <taxon>Dikarya</taxon>
        <taxon>Basidiomycota</taxon>
        <taxon>Agaricomycotina</taxon>
        <taxon>Agaricomycetes</taxon>
        <taxon>Agaricomycetidae</taxon>
        <taxon>Agaricales</taxon>
        <taxon>Pluteineae</taxon>
        <taxon>Amanitaceae</taxon>
        <taxon>Amanita</taxon>
    </lineage>
</organism>
<dbReference type="HOGENOM" id="CLU_173512_1_0_1"/>
<evidence type="ECO:0000313" key="3">
    <source>
        <dbReference type="Proteomes" id="UP000054549"/>
    </source>
</evidence>
<gene>
    <name evidence="2" type="ORF">M378DRAFT_155432</name>
</gene>
<dbReference type="OrthoDB" id="5555533at2759"/>
<dbReference type="PANTHER" id="PTHR28230:SF1">
    <property type="entry name" value="MITOCHONDRIAL IMPORT PROTEIN 2"/>
    <property type="match status" value="1"/>
</dbReference>
<dbReference type="PANTHER" id="PTHR28230">
    <property type="entry name" value="CHROMOSOME 1, WHOLE GENOME SHOTGUN SEQUENCE"/>
    <property type="match status" value="1"/>
</dbReference>